<evidence type="ECO:0000256" key="1">
    <source>
        <dbReference type="ARBA" id="ARBA00022679"/>
    </source>
</evidence>
<evidence type="ECO:0000256" key="2">
    <source>
        <dbReference type="ARBA" id="ARBA00022777"/>
    </source>
</evidence>
<sequence length="308" mass="33368">MQKEQYVICVGSGGVDNYFTLPHWPKLGVQIVARPIGKYVGGLVSNACNVLAGYGAHTYLMGMVDTTPDGQFVLDTLKAGGVDMAYYRQDKNYTACVCNIYLVDGERTIFVGIPEEHERFSFTPEQIEGLCGAAYIYTTLDQIEGIENGYEVITKAKACGATVCVDMESYQPDEIHQKYLPLCDIIFVNDHDFEVLSGGKDELIYCKTLLENGAKLVVITKGSKGGSVYSKDMLFDYPAFPVKAIDTTGAGDTFNASFVYGLLQGMCLKKAAVFAAAAAARAVTQLGPQGGVTDVATVQDFMQSYGQQ</sequence>
<evidence type="ECO:0000313" key="4">
    <source>
        <dbReference type="EMBL" id="SCJ73139.1"/>
    </source>
</evidence>
<dbReference type="EC" id="2.7.1.-" evidence="4"/>
<reference evidence="4" key="1">
    <citation type="submission" date="2015-09" db="EMBL/GenBank/DDBJ databases">
        <authorList>
            <consortium name="Pathogen Informatics"/>
        </authorList>
    </citation>
    <scope>NUCLEOTIDE SEQUENCE</scope>
    <source>
        <strain evidence="4">2789STDY5834896</strain>
    </source>
</reference>
<keyword evidence="2 4" id="KW-0418">Kinase</keyword>
<dbReference type="InterPro" id="IPR029056">
    <property type="entry name" value="Ribokinase-like"/>
</dbReference>
<organism evidence="4">
    <name type="scientific">uncultured Anaerotruncus sp</name>
    <dbReference type="NCBI Taxonomy" id="905011"/>
    <lineage>
        <taxon>Bacteria</taxon>
        <taxon>Bacillati</taxon>
        <taxon>Bacillota</taxon>
        <taxon>Clostridia</taxon>
        <taxon>Eubacteriales</taxon>
        <taxon>Oscillospiraceae</taxon>
        <taxon>Anaerotruncus</taxon>
        <taxon>environmental samples</taxon>
    </lineage>
</organism>
<dbReference type="PANTHER" id="PTHR10584">
    <property type="entry name" value="SUGAR KINASE"/>
    <property type="match status" value="1"/>
</dbReference>
<evidence type="ECO:0000259" key="3">
    <source>
        <dbReference type="Pfam" id="PF00294"/>
    </source>
</evidence>
<accession>A0A1C6ITK2</accession>
<dbReference type="PANTHER" id="PTHR10584:SF166">
    <property type="entry name" value="RIBOKINASE"/>
    <property type="match status" value="1"/>
</dbReference>
<dbReference type="InterPro" id="IPR011611">
    <property type="entry name" value="PfkB_dom"/>
</dbReference>
<dbReference type="EMBL" id="FMHG01000001">
    <property type="protein sequence ID" value="SCJ73139.1"/>
    <property type="molecule type" value="Genomic_DNA"/>
</dbReference>
<dbReference type="Pfam" id="PF00294">
    <property type="entry name" value="PfkB"/>
    <property type="match status" value="1"/>
</dbReference>
<feature type="domain" description="Carbohydrate kinase PfkB" evidence="3">
    <location>
        <begin position="34"/>
        <end position="290"/>
    </location>
</feature>
<dbReference type="GO" id="GO:0016301">
    <property type="term" value="F:kinase activity"/>
    <property type="evidence" value="ECO:0007669"/>
    <property type="project" value="UniProtKB-KW"/>
</dbReference>
<gene>
    <name evidence="4" type="primary">ydjH_3</name>
    <name evidence="4" type="ORF">SAMEA3545359_01676</name>
</gene>
<keyword evidence="1 4" id="KW-0808">Transferase</keyword>
<dbReference type="AlphaFoldDB" id="A0A1C6ITK2"/>
<dbReference type="Gene3D" id="3.40.1190.20">
    <property type="match status" value="1"/>
</dbReference>
<name>A0A1C6ITK2_9FIRM</name>
<proteinExistence type="predicted"/>
<protein>
    <submittedName>
        <fullName evidence="4">Uncharacterized sugar kinase ydjH</fullName>
        <ecNumber evidence="4">2.7.1.-</ecNumber>
    </submittedName>
</protein>
<dbReference type="SUPFAM" id="SSF53613">
    <property type="entry name" value="Ribokinase-like"/>
    <property type="match status" value="1"/>
</dbReference>